<dbReference type="EMBL" id="BAAAEW010000023">
    <property type="protein sequence ID" value="GAA0756755.1"/>
    <property type="molecule type" value="Genomic_DNA"/>
</dbReference>
<accession>A0ABP3VGR3</accession>
<dbReference type="RefSeq" id="WP_231011854.1">
    <property type="nucleotide sequence ID" value="NZ_BAAAEW010000023.1"/>
</dbReference>
<organism evidence="2 3">
    <name type="scientific">Ideonella azotifigens</name>
    <dbReference type="NCBI Taxonomy" id="513160"/>
    <lineage>
        <taxon>Bacteria</taxon>
        <taxon>Pseudomonadati</taxon>
        <taxon>Pseudomonadota</taxon>
        <taxon>Betaproteobacteria</taxon>
        <taxon>Burkholderiales</taxon>
        <taxon>Sphaerotilaceae</taxon>
        <taxon>Ideonella</taxon>
    </lineage>
</organism>
<reference evidence="3" key="1">
    <citation type="journal article" date="2019" name="Int. J. Syst. Evol. Microbiol.">
        <title>The Global Catalogue of Microorganisms (GCM) 10K type strain sequencing project: providing services to taxonomists for standard genome sequencing and annotation.</title>
        <authorList>
            <consortium name="The Broad Institute Genomics Platform"/>
            <consortium name="The Broad Institute Genome Sequencing Center for Infectious Disease"/>
            <person name="Wu L."/>
            <person name="Ma J."/>
        </authorList>
    </citation>
    <scope>NUCLEOTIDE SEQUENCE [LARGE SCALE GENOMIC DNA]</scope>
    <source>
        <strain evidence="3">JCM 15503</strain>
    </source>
</reference>
<evidence type="ECO:0000313" key="2">
    <source>
        <dbReference type="EMBL" id="GAA0756755.1"/>
    </source>
</evidence>
<comment type="caution">
    <text evidence="2">The sequence shown here is derived from an EMBL/GenBank/DDBJ whole genome shotgun (WGS) entry which is preliminary data.</text>
</comment>
<proteinExistence type="predicted"/>
<evidence type="ECO:0000256" key="1">
    <source>
        <dbReference type="SAM" id="SignalP"/>
    </source>
</evidence>
<sequence length="134" mass="14150">MKTLRFYRLCRLCLLMLLAVLLPLRGAVAAAMLCPGGQAAQLQLSAVPAGMTMHDHAHMQAHEAQTGQAHHAQASGELAKCNTCCDFCAMTPLPATEPLLPVAQALATVRYPHLLAPAPSFVSGGQERPPRATG</sequence>
<keyword evidence="3" id="KW-1185">Reference proteome</keyword>
<name>A0ABP3VGR3_9BURK</name>
<dbReference type="Proteomes" id="UP001500279">
    <property type="component" value="Unassembled WGS sequence"/>
</dbReference>
<feature type="chain" id="PRO_5046374570" description="DUF2946 domain-containing protein" evidence="1">
    <location>
        <begin position="30"/>
        <end position="134"/>
    </location>
</feature>
<feature type="signal peptide" evidence="1">
    <location>
        <begin position="1"/>
        <end position="29"/>
    </location>
</feature>
<gene>
    <name evidence="2" type="ORF">GCM10009107_35600</name>
</gene>
<evidence type="ECO:0000313" key="3">
    <source>
        <dbReference type="Proteomes" id="UP001500279"/>
    </source>
</evidence>
<keyword evidence="1" id="KW-0732">Signal</keyword>
<evidence type="ECO:0008006" key="4">
    <source>
        <dbReference type="Google" id="ProtNLM"/>
    </source>
</evidence>
<protein>
    <recommendedName>
        <fullName evidence="4">DUF2946 domain-containing protein</fullName>
    </recommendedName>
</protein>